<evidence type="ECO:0000313" key="2">
    <source>
        <dbReference type="EMBL" id="KAG2320082.1"/>
    </source>
</evidence>
<protein>
    <submittedName>
        <fullName evidence="2">Uncharacterized protein</fullName>
    </submittedName>
</protein>
<keyword evidence="3" id="KW-1185">Reference proteome</keyword>
<feature type="transmembrane region" description="Helical" evidence="1">
    <location>
        <begin position="20"/>
        <end position="40"/>
    </location>
</feature>
<reference evidence="2 3" key="1">
    <citation type="submission" date="2020-02" db="EMBL/GenBank/DDBJ databases">
        <authorList>
            <person name="Ma Q."/>
            <person name="Huang Y."/>
            <person name="Song X."/>
            <person name="Pei D."/>
        </authorList>
    </citation>
    <scope>NUCLEOTIDE SEQUENCE [LARGE SCALE GENOMIC DNA]</scope>
    <source>
        <strain evidence="2">Sxm20200214</strain>
        <tissue evidence="2">Leaf</tissue>
    </source>
</reference>
<comment type="caution">
    <text evidence="2">The sequence shown here is derived from an EMBL/GenBank/DDBJ whole genome shotgun (WGS) entry which is preliminary data.</text>
</comment>
<dbReference type="AlphaFoldDB" id="A0A8X8B3R2"/>
<dbReference type="EMBL" id="JAAMPC010000003">
    <property type="protein sequence ID" value="KAG2320082.1"/>
    <property type="molecule type" value="Genomic_DNA"/>
</dbReference>
<name>A0A8X8B3R2_BRACI</name>
<evidence type="ECO:0000313" key="3">
    <source>
        <dbReference type="Proteomes" id="UP000886595"/>
    </source>
</evidence>
<dbReference type="Proteomes" id="UP000886595">
    <property type="component" value="Unassembled WGS sequence"/>
</dbReference>
<keyword evidence="1" id="KW-1133">Transmembrane helix</keyword>
<accession>A0A8X8B3R2</accession>
<sequence length="102" mass="11422">MLVEYWIHEGIINEGGDRDIAAFNTGYGVISFLFAACLLMPTGTSEFVKMHDVIRQMALWAASNFGEEEEKVIVKTGAGLQQMPEVRNWNAVKRMSLANNEI</sequence>
<keyword evidence="1" id="KW-0472">Membrane</keyword>
<organism evidence="2 3">
    <name type="scientific">Brassica carinata</name>
    <name type="common">Ethiopian mustard</name>
    <name type="synonym">Abyssinian cabbage</name>
    <dbReference type="NCBI Taxonomy" id="52824"/>
    <lineage>
        <taxon>Eukaryota</taxon>
        <taxon>Viridiplantae</taxon>
        <taxon>Streptophyta</taxon>
        <taxon>Embryophyta</taxon>
        <taxon>Tracheophyta</taxon>
        <taxon>Spermatophyta</taxon>
        <taxon>Magnoliopsida</taxon>
        <taxon>eudicotyledons</taxon>
        <taxon>Gunneridae</taxon>
        <taxon>Pentapetalae</taxon>
        <taxon>rosids</taxon>
        <taxon>malvids</taxon>
        <taxon>Brassicales</taxon>
        <taxon>Brassicaceae</taxon>
        <taxon>Brassiceae</taxon>
        <taxon>Brassica</taxon>
    </lineage>
</organism>
<keyword evidence="1" id="KW-0812">Transmembrane</keyword>
<proteinExistence type="predicted"/>
<gene>
    <name evidence="2" type="ORF">Bca52824_013295</name>
</gene>
<evidence type="ECO:0000256" key="1">
    <source>
        <dbReference type="SAM" id="Phobius"/>
    </source>
</evidence>
<dbReference type="OrthoDB" id="1750074at2759"/>